<gene>
    <name evidence="1" type="ORF">BFL38_00600</name>
</gene>
<dbReference type="EMBL" id="MDCO01000015">
    <property type="protein sequence ID" value="OEJ13098.1"/>
    <property type="molecule type" value="Genomic_DNA"/>
</dbReference>
<accession>A0A1E5NAA8</accession>
<proteinExistence type="predicted"/>
<dbReference type="InterPro" id="IPR005021">
    <property type="entry name" value="Terminase_largesu-like"/>
</dbReference>
<dbReference type="Proteomes" id="UP000095247">
    <property type="component" value="Unassembled WGS sequence"/>
</dbReference>
<sequence length="158" mass="18767">MGARRQPLIFIITTAGFDKSSVCFSEYEYAKQVLQGSLNNDEYFTIIYEPDDINDIWVFMSEYKEKLNKNEDVSKQEELINKIIFQANPIFTSFFSFLERRYPFMKNPFRGTKTRPPVKNKKRLEVPTKKEIELIIKDIADPLIKVAIIYIYYRINIK</sequence>
<protein>
    <submittedName>
        <fullName evidence="1">Uncharacterized protein</fullName>
    </submittedName>
</protein>
<comment type="caution">
    <text evidence="1">The sequence shown here is derived from an EMBL/GenBank/DDBJ whole genome shotgun (WGS) entry which is preliminary data.</text>
</comment>
<organism evidence="1 2">
    <name type="scientific">Brachyspira hampsonii</name>
    <dbReference type="NCBI Taxonomy" id="1287055"/>
    <lineage>
        <taxon>Bacteria</taxon>
        <taxon>Pseudomonadati</taxon>
        <taxon>Spirochaetota</taxon>
        <taxon>Spirochaetia</taxon>
        <taxon>Brachyspirales</taxon>
        <taxon>Brachyspiraceae</taxon>
        <taxon>Brachyspira</taxon>
    </lineage>
</organism>
<dbReference type="PANTHER" id="PTHR41287:SF1">
    <property type="entry name" value="PROTEIN YMFN"/>
    <property type="match status" value="1"/>
</dbReference>
<name>A0A1E5NAA8_9SPIR</name>
<evidence type="ECO:0000313" key="1">
    <source>
        <dbReference type="EMBL" id="OEJ13098.1"/>
    </source>
</evidence>
<evidence type="ECO:0000313" key="2">
    <source>
        <dbReference type="Proteomes" id="UP000095247"/>
    </source>
</evidence>
<dbReference type="PANTHER" id="PTHR41287">
    <property type="match status" value="1"/>
</dbReference>
<dbReference type="AlphaFoldDB" id="A0A1E5NAA8"/>
<reference evidence="1 2" key="1">
    <citation type="submission" date="2016-08" db="EMBL/GenBank/DDBJ databases">
        <title>Characterization and recognition of Brachyspira hampsonii sp. nov., a novel intestinal spirochete that is pathogenic to pigs.</title>
        <authorList>
            <person name="Mirajkar N."/>
            <person name="La T."/>
            <person name="Phillips N."/>
            <person name="Hampson D."/>
            <person name="Gebhart C."/>
        </authorList>
    </citation>
    <scope>NUCLEOTIDE SEQUENCE [LARGE SCALE GENOMIC DNA]</scope>
    <source>
        <strain evidence="1 2">P280/1</strain>
    </source>
</reference>